<dbReference type="InterPro" id="IPR007110">
    <property type="entry name" value="Ig-like_dom"/>
</dbReference>
<keyword evidence="3" id="KW-0430">Lectin</keyword>
<keyword evidence="4" id="KW-0130">Cell adhesion</keyword>
<dbReference type="GO" id="GO:0007155">
    <property type="term" value="P:cell adhesion"/>
    <property type="evidence" value="ECO:0007669"/>
    <property type="project" value="UniProtKB-KW"/>
</dbReference>
<dbReference type="InterPro" id="IPR036179">
    <property type="entry name" value="Ig-like_dom_sf"/>
</dbReference>
<reference evidence="10" key="1">
    <citation type="submission" date="2025-08" db="UniProtKB">
        <authorList>
            <consortium name="Ensembl"/>
        </authorList>
    </citation>
    <scope>IDENTIFICATION</scope>
</reference>
<dbReference type="Pfam" id="PF07686">
    <property type="entry name" value="V-set"/>
    <property type="match status" value="1"/>
</dbReference>
<organism evidence="10 11">
    <name type="scientific">Varanus komodoensis</name>
    <name type="common">Komodo dragon</name>
    <dbReference type="NCBI Taxonomy" id="61221"/>
    <lineage>
        <taxon>Eukaryota</taxon>
        <taxon>Metazoa</taxon>
        <taxon>Chordata</taxon>
        <taxon>Craniata</taxon>
        <taxon>Vertebrata</taxon>
        <taxon>Euteleostomi</taxon>
        <taxon>Lepidosauria</taxon>
        <taxon>Squamata</taxon>
        <taxon>Bifurcata</taxon>
        <taxon>Unidentata</taxon>
        <taxon>Episquamata</taxon>
        <taxon>Toxicofera</taxon>
        <taxon>Anguimorpha</taxon>
        <taxon>Paleoanguimorpha</taxon>
        <taxon>Varanoidea</taxon>
        <taxon>Varanidae</taxon>
        <taxon>Varanus</taxon>
    </lineage>
</organism>
<accession>A0A8D2JCD3</accession>
<evidence type="ECO:0000256" key="5">
    <source>
        <dbReference type="ARBA" id="ARBA00022989"/>
    </source>
</evidence>
<comment type="similarity">
    <text evidence="7">Belongs to the immunoglobulin superfamily. SIGLEC (sialic acid binding Ig-like lectin) family.</text>
</comment>
<evidence type="ECO:0000313" key="11">
    <source>
        <dbReference type="Proteomes" id="UP000694545"/>
    </source>
</evidence>
<evidence type="ECO:0000256" key="3">
    <source>
        <dbReference type="ARBA" id="ARBA00022734"/>
    </source>
</evidence>
<evidence type="ECO:0000259" key="9">
    <source>
        <dbReference type="PROSITE" id="PS50835"/>
    </source>
</evidence>
<dbReference type="InterPro" id="IPR051036">
    <property type="entry name" value="SIGLEC"/>
</dbReference>
<evidence type="ECO:0000256" key="2">
    <source>
        <dbReference type="ARBA" id="ARBA00022692"/>
    </source>
</evidence>
<feature type="compositionally biased region" description="Basic and acidic residues" evidence="8">
    <location>
        <begin position="402"/>
        <end position="419"/>
    </location>
</feature>
<evidence type="ECO:0000256" key="4">
    <source>
        <dbReference type="ARBA" id="ARBA00022889"/>
    </source>
</evidence>
<dbReference type="SMART" id="SM00409">
    <property type="entry name" value="IG"/>
    <property type="match status" value="2"/>
</dbReference>
<evidence type="ECO:0000256" key="8">
    <source>
        <dbReference type="SAM" id="MobiDB-lite"/>
    </source>
</evidence>
<reference evidence="10" key="2">
    <citation type="submission" date="2025-09" db="UniProtKB">
        <authorList>
            <consortium name="Ensembl"/>
        </authorList>
    </citation>
    <scope>IDENTIFICATION</scope>
</reference>
<dbReference type="InterPro" id="IPR003599">
    <property type="entry name" value="Ig_sub"/>
</dbReference>
<feature type="compositionally biased region" description="Basic and acidic residues" evidence="8">
    <location>
        <begin position="378"/>
        <end position="390"/>
    </location>
</feature>
<dbReference type="PANTHER" id="PTHR12035:SF125">
    <property type="entry name" value="SIALIC ACID-BINDING IG-LIKE LECTIN 5"/>
    <property type="match status" value="1"/>
</dbReference>
<keyword evidence="6" id="KW-0472">Membrane</keyword>
<name>A0A8D2JCD3_VARKO</name>
<dbReference type="SUPFAM" id="SSF48726">
    <property type="entry name" value="Immunoglobulin"/>
    <property type="match status" value="2"/>
</dbReference>
<dbReference type="InterPro" id="IPR013106">
    <property type="entry name" value="Ig_V-set"/>
</dbReference>
<evidence type="ECO:0000256" key="1">
    <source>
        <dbReference type="ARBA" id="ARBA00004167"/>
    </source>
</evidence>
<feature type="region of interest" description="Disordered" evidence="8">
    <location>
        <begin position="456"/>
        <end position="525"/>
    </location>
</feature>
<dbReference type="AlphaFoldDB" id="A0A8D2JCD3"/>
<dbReference type="GO" id="GO:0030246">
    <property type="term" value="F:carbohydrate binding"/>
    <property type="evidence" value="ECO:0007669"/>
    <property type="project" value="UniProtKB-KW"/>
</dbReference>
<dbReference type="PANTHER" id="PTHR12035">
    <property type="entry name" value="SIALIC ACID BINDING IMMUNOGLOBULIN-LIKE LECTIN"/>
    <property type="match status" value="1"/>
</dbReference>
<dbReference type="Proteomes" id="UP000694545">
    <property type="component" value="Unplaced"/>
</dbReference>
<dbReference type="GO" id="GO:0005886">
    <property type="term" value="C:plasma membrane"/>
    <property type="evidence" value="ECO:0007669"/>
    <property type="project" value="TreeGrafter"/>
</dbReference>
<dbReference type="Gene3D" id="2.60.40.10">
    <property type="entry name" value="Immunoglobulins"/>
    <property type="match status" value="2"/>
</dbReference>
<keyword evidence="11" id="KW-1185">Reference proteome</keyword>
<sequence length="559" mass="60392">MSGQRCPGSPLLLIAFPPLSLLSSGSRAQCLLRNYWLTAPPAVSVPLGLCVIIPCNFTYEQRHADRDAPLYGYWFEAESVYTGAPVATNNPRKTVQSYTRNRFTLSEHLDQGDCSLTIKNARKTDRKQYIFRVEREPRAKFTYSFYAVPYVNVTGERLWGCLLSAQAPDFGRDTPRTVNRGMGSPQTGACELLVSIPCPRADLSSADAFSICPKRTPPPQVKSWCLYIDSLALFLELGKPEIRIPRELRAGQPVNITCTAPASCPPMSPNMTWEGISEASTSGISAMLPSPSGSDVYRTVFNFRPSVADHGKLLTCSVSYGKGPRAVQTAHTFMLDVHCDPRHGGLSPSAPAQQGSCRGEHRKWQPSSSGGSKGGGGGRRESGGTGEECRGWPCAGKKGRERCRDEAPHHHPAAESDRRGLLTHRACSCLADPPQTPQFSGELIRANRSKFPLHLHSRGIAPSCPTASGSRGRETPGKPAGSSRRRWPGKTTRPGRAASPGGGGESNLPCWARKRSPGGSAAASLRTFPHKALSVRPRLLARLDPGLAGQRQRAAPAHA</sequence>
<dbReference type="InterPro" id="IPR013783">
    <property type="entry name" value="Ig-like_fold"/>
</dbReference>
<evidence type="ECO:0000256" key="7">
    <source>
        <dbReference type="ARBA" id="ARBA00038361"/>
    </source>
</evidence>
<dbReference type="Ensembl" id="ENSVKKT00000009803.1">
    <property type="protein sequence ID" value="ENSVKKP00000009565.1"/>
    <property type="gene ID" value="ENSVKKG00000006755.1"/>
</dbReference>
<dbReference type="GO" id="GO:0033691">
    <property type="term" value="F:sialic acid binding"/>
    <property type="evidence" value="ECO:0007669"/>
    <property type="project" value="TreeGrafter"/>
</dbReference>
<feature type="domain" description="Ig-like" evidence="9">
    <location>
        <begin position="240"/>
        <end position="332"/>
    </location>
</feature>
<evidence type="ECO:0000313" key="10">
    <source>
        <dbReference type="Ensembl" id="ENSVKKP00000009565.1"/>
    </source>
</evidence>
<feature type="region of interest" description="Disordered" evidence="8">
    <location>
        <begin position="344"/>
        <end position="419"/>
    </location>
</feature>
<dbReference type="PROSITE" id="PS50835">
    <property type="entry name" value="IG_LIKE"/>
    <property type="match status" value="1"/>
</dbReference>
<keyword evidence="5" id="KW-1133">Transmembrane helix</keyword>
<keyword evidence="2" id="KW-0812">Transmembrane</keyword>
<protein>
    <recommendedName>
        <fullName evidence="9">Ig-like domain-containing protein</fullName>
    </recommendedName>
</protein>
<comment type="subcellular location">
    <subcellularLocation>
        <location evidence="1">Membrane</location>
        <topology evidence="1">Single-pass membrane protein</topology>
    </subcellularLocation>
</comment>
<proteinExistence type="inferred from homology"/>
<evidence type="ECO:0000256" key="6">
    <source>
        <dbReference type="ARBA" id="ARBA00023136"/>
    </source>
</evidence>